<dbReference type="GO" id="GO:0003677">
    <property type="term" value="F:DNA binding"/>
    <property type="evidence" value="ECO:0007669"/>
    <property type="project" value="TreeGrafter"/>
</dbReference>
<dbReference type="EMBL" id="BGZJ01000002">
    <property type="protein sequence ID" value="GBO94760.1"/>
    <property type="molecule type" value="Genomic_DNA"/>
</dbReference>
<dbReference type="InterPro" id="IPR050390">
    <property type="entry name" value="C5-Methyltransferase"/>
</dbReference>
<keyword evidence="2 6" id="KW-0808">Transferase</keyword>
<comment type="catalytic activity">
    <reaction evidence="5 8">
        <text>a 2'-deoxycytidine in DNA + S-adenosyl-L-methionine = a 5-methyl-2'-deoxycytidine in DNA + S-adenosyl-L-homocysteine + H(+)</text>
        <dbReference type="Rhea" id="RHEA:13681"/>
        <dbReference type="Rhea" id="RHEA-COMP:11369"/>
        <dbReference type="Rhea" id="RHEA-COMP:11370"/>
        <dbReference type="ChEBI" id="CHEBI:15378"/>
        <dbReference type="ChEBI" id="CHEBI:57856"/>
        <dbReference type="ChEBI" id="CHEBI:59789"/>
        <dbReference type="ChEBI" id="CHEBI:85452"/>
        <dbReference type="ChEBI" id="CHEBI:85454"/>
        <dbReference type="EC" id="2.1.1.37"/>
    </reaction>
</comment>
<dbReference type="Gene3D" id="3.90.120.10">
    <property type="entry name" value="DNA Methylase, subunit A, domain 2"/>
    <property type="match status" value="1"/>
</dbReference>
<evidence type="ECO:0000256" key="5">
    <source>
        <dbReference type="ARBA" id="ARBA00047422"/>
    </source>
</evidence>
<dbReference type="NCBIfam" id="TIGR00675">
    <property type="entry name" value="dcm"/>
    <property type="match status" value="1"/>
</dbReference>
<protein>
    <recommendedName>
        <fullName evidence="8">Cytosine-specific methyltransferase</fullName>
        <ecNumber evidence="8">2.1.1.37</ecNumber>
    </recommendedName>
</protein>
<dbReference type="GO" id="GO:0009307">
    <property type="term" value="P:DNA restriction-modification system"/>
    <property type="evidence" value="ECO:0007669"/>
    <property type="project" value="UniProtKB-KW"/>
</dbReference>
<keyword evidence="10" id="KW-1185">Reference proteome</keyword>
<dbReference type="InterPro" id="IPR029063">
    <property type="entry name" value="SAM-dependent_MTases_sf"/>
</dbReference>
<dbReference type="InterPro" id="IPR001525">
    <property type="entry name" value="C5_MeTfrase"/>
</dbReference>
<evidence type="ECO:0000256" key="6">
    <source>
        <dbReference type="PROSITE-ProRule" id="PRU01016"/>
    </source>
</evidence>
<dbReference type="RefSeq" id="WP_116270967.1">
    <property type="nucleotide sequence ID" value="NZ_BGZJ01000002.1"/>
</dbReference>
<proteinExistence type="inferred from homology"/>
<dbReference type="InterPro" id="IPR018117">
    <property type="entry name" value="C5_DNA_meth_AS"/>
</dbReference>
<evidence type="ECO:0000256" key="8">
    <source>
        <dbReference type="RuleBase" id="RU000417"/>
    </source>
</evidence>
<evidence type="ECO:0000256" key="2">
    <source>
        <dbReference type="ARBA" id="ARBA00022679"/>
    </source>
</evidence>
<dbReference type="GO" id="GO:0044027">
    <property type="term" value="P:negative regulation of gene expression via chromosomal CpG island methylation"/>
    <property type="evidence" value="ECO:0007669"/>
    <property type="project" value="TreeGrafter"/>
</dbReference>
<sequence>MHFRLGELFCGPGGLAWGALHADIGNPDFRIVHQWANDYDKSTCETYRRNICPDDPDSVYHADIRKFDLEQLTGIDALAFGFPCNDYSTVGEQKGMDGTFGPLYSYGVKALKIFRPQWFLAENVSGLQNANEGKAFTKILEELRGAGYRITPNLYKFEEYGLPQARHRIIIIGIRNDIDVEYRVPSTAPYADIDNSCRTAIEVPPIPADAPNNEPTKQSKTVVERLKLIKPGQNAFTADLPPELQLNIKGARISQIYKRLDPSKPSYTVTGSGGGGTHMYHWSEPRALTNRERARLQTFPDDYVFLGSKEDVRKQIGMAVPCRGAKIIFEAVLKSFAGVPYESVEPNIKL</sequence>
<reference evidence="9 10" key="1">
    <citation type="journal article" date="2018" name="Int. J. Syst. Evol. Microbiol.">
        <title>Mesosutterella multiformis gen. nov., sp. nov., a member of the family Sutterellaceae and Sutterella megalosphaeroides sp. nov., isolated from human faeces.</title>
        <authorList>
            <person name="Sakamoto M."/>
            <person name="Ikeyama N."/>
            <person name="Kunihiro T."/>
            <person name="Iino T."/>
            <person name="Yuki M."/>
            <person name="Ohkuma M."/>
        </authorList>
    </citation>
    <scope>NUCLEOTIDE SEQUENCE [LARGE SCALE GENOMIC DNA]</scope>
    <source>
        <strain evidence="9 10">4NBBH2</strain>
    </source>
</reference>
<evidence type="ECO:0000256" key="3">
    <source>
        <dbReference type="ARBA" id="ARBA00022691"/>
    </source>
</evidence>
<keyword evidence="1 6" id="KW-0489">Methyltransferase</keyword>
<organism evidence="9 10">
    <name type="scientific">Mesosutterella multiformis</name>
    <dbReference type="NCBI Taxonomy" id="2259133"/>
    <lineage>
        <taxon>Bacteria</taxon>
        <taxon>Pseudomonadati</taxon>
        <taxon>Pseudomonadota</taxon>
        <taxon>Betaproteobacteria</taxon>
        <taxon>Burkholderiales</taxon>
        <taxon>Sutterellaceae</taxon>
        <taxon>Mesosutterella</taxon>
    </lineage>
</organism>
<evidence type="ECO:0000313" key="10">
    <source>
        <dbReference type="Proteomes" id="UP000266091"/>
    </source>
</evidence>
<evidence type="ECO:0000313" key="9">
    <source>
        <dbReference type="EMBL" id="GBO94760.1"/>
    </source>
</evidence>
<dbReference type="PROSITE" id="PS51679">
    <property type="entry name" value="SAM_MT_C5"/>
    <property type="match status" value="1"/>
</dbReference>
<accession>A0A388SH46</accession>
<dbReference type="Proteomes" id="UP000266091">
    <property type="component" value="Unassembled WGS sequence"/>
</dbReference>
<dbReference type="PANTHER" id="PTHR10629">
    <property type="entry name" value="CYTOSINE-SPECIFIC METHYLTRANSFERASE"/>
    <property type="match status" value="1"/>
</dbReference>
<dbReference type="Gene3D" id="3.40.50.150">
    <property type="entry name" value="Vaccinia Virus protein VP39"/>
    <property type="match status" value="1"/>
</dbReference>
<dbReference type="AlphaFoldDB" id="A0A388SH46"/>
<dbReference type="PRINTS" id="PR00105">
    <property type="entry name" value="C5METTRFRASE"/>
</dbReference>
<dbReference type="EC" id="2.1.1.37" evidence="8"/>
<dbReference type="Pfam" id="PF00145">
    <property type="entry name" value="DNA_methylase"/>
    <property type="match status" value="1"/>
</dbReference>
<comment type="caution">
    <text evidence="9">The sequence shown here is derived from an EMBL/GenBank/DDBJ whole genome shotgun (WGS) entry which is preliminary data.</text>
</comment>
<dbReference type="GO" id="GO:0032259">
    <property type="term" value="P:methylation"/>
    <property type="evidence" value="ECO:0007669"/>
    <property type="project" value="UniProtKB-KW"/>
</dbReference>
<dbReference type="OrthoDB" id="9813719at2"/>
<dbReference type="PROSITE" id="PS00094">
    <property type="entry name" value="C5_MTASE_1"/>
    <property type="match status" value="1"/>
</dbReference>
<comment type="similarity">
    <text evidence="6 7">Belongs to the class I-like SAM-binding methyltransferase superfamily. C5-methyltransferase family.</text>
</comment>
<dbReference type="GO" id="GO:0003886">
    <property type="term" value="F:DNA (cytosine-5-)-methyltransferase activity"/>
    <property type="evidence" value="ECO:0007669"/>
    <property type="project" value="UniProtKB-EC"/>
</dbReference>
<evidence type="ECO:0000256" key="4">
    <source>
        <dbReference type="ARBA" id="ARBA00022747"/>
    </source>
</evidence>
<evidence type="ECO:0000256" key="1">
    <source>
        <dbReference type="ARBA" id="ARBA00022603"/>
    </source>
</evidence>
<dbReference type="SUPFAM" id="SSF53335">
    <property type="entry name" value="S-adenosyl-L-methionine-dependent methyltransferases"/>
    <property type="match status" value="1"/>
</dbReference>
<feature type="active site" evidence="6">
    <location>
        <position position="84"/>
    </location>
</feature>
<evidence type="ECO:0000256" key="7">
    <source>
        <dbReference type="RuleBase" id="RU000416"/>
    </source>
</evidence>
<gene>
    <name evidence="9" type="ORF">MESMUL_21140</name>
</gene>
<keyword evidence="4" id="KW-0680">Restriction system</keyword>
<dbReference type="PANTHER" id="PTHR10629:SF52">
    <property type="entry name" value="DNA (CYTOSINE-5)-METHYLTRANSFERASE 1"/>
    <property type="match status" value="1"/>
</dbReference>
<name>A0A388SH46_9BURK</name>
<keyword evidence="3 6" id="KW-0949">S-adenosyl-L-methionine</keyword>